<keyword evidence="10" id="KW-1185">Reference proteome</keyword>
<reference evidence="9" key="2">
    <citation type="submission" date="2023-01" db="EMBL/GenBank/DDBJ databases">
        <title>Gilvimarinus xylanilyticus HB14 isolated from Caulerpa lentillifera aquaculture base in Hainan, China.</title>
        <authorList>
            <person name="Zhang Y.-J."/>
        </authorList>
    </citation>
    <scope>NUCLEOTIDE SEQUENCE</scope>
    <source>
        <strain evidence="9">HB14</strain>
    </source>
</reference>
<protein>
    <submittedName>
        <fullName evidence="9">Lytic polysaccharide monooxygenase</fullName>
    </submittedName>
</protein>
<feature type="domain" description="CBM10" evidence="8">
    <location>
        <begin position="447"/>
        <end position="476"/>
    </location>
</feature>
<evidence type="ECO:0000256" key="1">
    <source>
        <dbReference type="ARBA" id="ARBA00022669"/>
    </source>
</evidence>
<dbReference type="InterPro" id="IPR036601">
    <property type="entry name" value="CBM10_sf"/>
</dbReference>
<sequence length="612" mass="64502">MRKSLMLCSSLALLASANVYSHGLMSEPAARNWTCGAVTKPDQAQPGTACAEAFADDFNGGYQFMSVLTHDVGRAGVEPLPDNVCGFDSETWSGGATPWDKPIDWPTNPMSAGEQTITWNISWGPHYDDTEEFRYWITKPGFQYTVGEALSWDDFESEAFCVLEYDDSNPNANPLVVPDKGNSLFHTTCTVPERDGRHVIYGEWGRNYFTYERFHGCIDVEFNGGGGPVPVVADIQMSPEVSTVTGAGQVSLSAANSQGDDLSYQWSVSPQSAAYSLSDSTGVDTVLTLSDTDSEQTVTVSLEASNADSSSITSVTIDHLPEAASNWDSLGALTDTAQTLNAGDTVQLRLVTEGGTDVYLPDNAVVLSQESAAASAWTLALAEAVNELNTDVRIGVVDSDGDVAPVASATENRVYAQAPTQYVSAFVVVDSGSSSSSSSSSTPTGSYCNWYGTETPLCEDTQSGWGYENGASCVSVTTCNSQPEPFGVVEGNASSSSSSSSSSSVSSSSSSSVPASANCAHTVSNSWGNGFIGEVTITNDSDTDINGWNVQWEYDQNVAITNSWSADITGNNPYQASAAGYNQTIAAGQSITFGFQANGSPGEVQVTGDICD</sequence>
<dbReference type="Pfam" id="PF02013">
    <property type="entry name" value="CBM_10"/>
    <property type="match status" value="1"/>
</dbReference>
<keyword evidence="9" id="KW-0560">Oxidoreductase</keyword>
<feature type="signal peptide" evidence="6">
    <location>
        <begin position="1"/>
        <end position="21"/>
    </location>
</feature>
<evidence type="ECO:0000256" key="4">
    <source>
        <dbReference type="ARBA" id="ARBA00023295"/>
    </source>
</evidence>
<comment type="caution">
    <text evidence="9">The sequence shown here is derived from an EMBL/GenBank/DDBJ whole genome shotgun (WGS) entry which is preliminary data.</text>
</comment>
<dbReference type="GO" id="GO:0004497">
    <property type="term" value="F:monooxygenase activity"/>
    <property type="evidence" value="ECO:0007669"/>
    <property type="project" value="UniProtKB-KW"/>
</dbReference>
<evidence type="ECO:0000259" key="7">
    <source>
        <dbReference type="PROSITE" id="PS51173"/>
    </source>
</evidence>
<dbReference type="InterPro" id="IPR014756">
    <property type="entry name" value="Ig_E-set"/>
</dbReference>
<dbReference type="SUPFAM" id="SSF57615">
    <property type="entry name" value="Type X cellulose binding domain, CBDX"/>
    <property type="match status" value="1"/>
</dbReference>
<dbReference type="AlphaFoldDB" id="A0A9X2HXS7"/>
<evidence type="ECO:0000313" key="10">
    <source>
        <dbReference type="Proteomes" id="UP001139319"/>
    </source>
</evidence>
<dbReference type="EMBL" id="JAMFTH010000001">
    <property type="protein sequence ID" value="MCP8898989.1"/>
    <property type="molecule type" value="Genomic_DNA"/>
</dbReference>
<dbReference type="InterPro" id="IPR008965">
    <property type="entry name" value="CBM2/CBM3_carb-bd_dom_sf"/>
</dbReference>
<dbReference type="InterPro" id="IPR002883">
    <property type="entry name" value="CBM10/Dockerin_dom"/>
</dbReference>
<keyword evidence="2" id="KW-0378">Hydrolase</keyword>
<keyword evidence="1" id="KW-0147">Chitin-binding</keyword>
<dbReference type="PROSITE" id="PS51173">
    <property type="entry name" value="CBM2"/>
    <property type="match status" value="1"/>
</dbReference>
<feature type="compositionally biased region" description="Low complexity" evidence="5">
    <location>
        <begin position="494"/>
        <end position="513"/>
    </location>
</feature>
<dbReference type="SUPFAM" id="SSF81296">
    <property type="entry name" value="E set domains"/>
    <property type="match status" value="1"/>
</dbReference>
<feature type="domain" description="CBM2" evidence="7">
    <location>
        <begin position="512"/>
        <end position="612"/>
    </location>
</feature>
<dbReference type="GO" id="GO:0004553">
    <property type="term" value="F:hydrolase activity, hydrolyzing O-glycosyl compounds"/>
    <property type="evidence" value="ECO:0007669"/>
    <property type="project" value="InterPro"/>
</dbReference>
<dbReference type="SMART" id="SM01064">
    <property type="entry name" value="CBM_10"/>
    <property type="match status" value="1"/>
</dbReference>
<evidence type="ECO:0000256" key="3">
    <source>
        <dbReference type="ARBA" id="ARBA00023157"/>
    </source>
</evidence>
<dbReference type="GO" id="GO:0005975">
    <property type="term" value="P:carbohydrate metabolic process"/>
    <property type="evidence" value="ECO:0007669"/>
    <property type="project" value="InterPro"/>
</dbReference>
<proteinExistence type="predicted"/>
<dbReference type="InterPro" id="IPR041029">
    <property type="entry name" value="GbpA_2"/>
</dbReference>
<evidence type="ECO:0000313" key="9">
    <source>
        <dbReference type="EMBL" id="MCP8898989.1"/>
    </source>
</evidence>
<reference evidence="9" key="1">
    <citation type="submission" date="2022-05" db="EMBL/GenBank/DDBJ databases">
        <authorList>
            <person name="Sun H.-N."/>
        </authorList>
    </citation>
    <scope>NUCLEOTIDE SEQUENCE</scope>
    <source>
        <strain evidence="9">HB14</strain>
    </source>
</reference>
<dbReference type="InterPro" id="IPR001919">
    <property type="entry name" value="CBD2"/>
</dbReference>
<evidence type="ECO:0000256" key="6">
    <source>
        <dbReference type="SAM" id="SignalP"/>
    </source>
</evidence>
<evidence type="ECO:0000256" key="5">
    <source>
        <dbReference type="SAM" id="MobiDB-lite"/>
    </source>
</evidence>
<dbReference type="Gene3D" id="2.30.32.30">
    <property type="entry name" value="CBM10"/>
    <property type="match status" value="1"/>
</dbReference>
<organism evidence="9 10">
    <name type="scientific">Gilvimarinus xylanilyticus</name>
    <dbReference type="NCBI Taxonomy" id="2944139"/>
    <lineage>
        <taxon>Bacteria</taxon>
        <taxon>Pseudomonadati</taxon>
        <taxon>Pseudomonadota</taxon>
        <taxon>Gammaproteobacteria</taxon>
        <taxon>Cellvibrionales</taxon>
        <taxon>Cellvibrionaceae</taxon>
        <taxon>Gilvimarinus</taxon>
    </lineage>
</organism>
<dbReference type="GO" id="GO:0030248">
    <property type="term" value="F:cellulose binding"/>
    <property type="evidence" value="ECO:0007669"/>
    <property type="project" value="InterPro"/>
</dbReference>
<dbReference type="SUPFAM" id="SSF49384">
    <property type="entry name" value="Carbohydrate-binding domain"/>
    <property type="match status" value="1"/>
</dbReference>
<gene>
    <name evidence="9" type="ORF">M6D89_06725</name>
</gene>
<dbReference type="Proteomes" id="UP001139319">
    <property type="component" value="Unassembled WGS sequence"/>
</dbReference>
<keyword evidence="4" id="KW-0326">Glycosidase</keyword>
<dbReference type="PROSITE" id="PS51763">
    <property type="entry name" value="CBM10"/>
    <property type="match status" value="1"/>
</dbReference>
<dbReference type="RefSeq" id="WP_253967252.1">
    <property type="nucleotide sequence ID" value="NZ_JAMFTH010000001.1"/>
</dbReference>
<dbReference type="InterPro" id="IPR004302">
    <property type="entry name" value="Cellulose/chitin-bd_N"/>
</dbReference>
<dbReference type="SMART" id="SM00637">
    <property type="entry name" value="CBD_II"/>
    <property type="match status" value="1"/>
</dbReference>
<keyword evidence="3" id="KW-1015">Disulfide bond</keyword>
<dbReference type="Pfam" id="PF00553">
    <property type="entry name" value="CBM_2"/>
    <property type="match status" value="1"/>
</dbReference>
<name>A0A9X2HXS7_9GAMM</name>
<dbReference type="InterPro" id="IPR009031">
    <property type="entry name" value="CBM10"/>
</dbReference>
<evidence type="ECO:0000256" key="2">
    <source>
        <dbReference type="ARBA" id="ARBA00022801"/>
    </source>
</evidence>
<dbReference type="Pfam" id="PF18416">
    <property type="entry name" value="GbpA_2"/>
    <property type="match status" value="1"/>
</dbReference>
<dbReference type="Gene3D" id="3.30.70.2150">
    <property type="match status" value="1"/>
</dbReference>
<keyword evidence="9" id="KW-0503">Monooxygenase</keyword>
<dbReference type="CDD" id="cd21177">
    <property type="entry name" value="LPMO_AA10"/>
    <property type="match status" value="1"/>
</dbReference>
<feature type="chain" id="PRO_5040980573" evidence="6">
    <location>
        <begin position="22"/>
        <end position="612"/>
    </location>
</feature>
<keyword evidence="6" id="KW-0732">Signal</keyword>
<evidence type="ECO:0000259" key="8">
    <source>
        <dbReference type="PROSITE" id="PS51763"/>
    </source>
</evidence>
<dbReference type="InterPro" id="IPR012291">
    <property type="entry name" value="CBM2_carb-bd_dom_sf"/>
</dbReference>
<dbReference type="GO" id="GO:0008061">
    <property type="term" value="F:chitin binding"/>
    <property type="evidence" value="ECO:0007669"/>
    <property type="project" value="UniProtKB-KW"/>
</dbReference>
<feature type="region of interest" description="Disordered" evidence="5">
    <location>
        <begin position="490"/>
        <end position="514"/>
    </location>
</feature>
<dbReference type="Pfam" id="PF03067">
    <property type="entry name" value="LPMO_10"/>
    <property type="match status" value="1"/>
</dbReference>
<accession>A0A9X2HXS7</accession>
<dbReference type="Gene3D" id="2.70.50.50">
    <property type="entry name" value="chitin-binding protein cbp21"/>
    <property type="match status" value="1"/>
</dbReference>
<dbReference type="Gene3D" id="2.60.40.290">
    <property type="match status" value="1"/>
</dbReference>